<keyword evidence="4" id="KW-1185">Reference proteome</keyword>
<gene>
    <name evidence="2" type="ORF">HG66A1_04570</name>
    <name evidence="3" type="ORF">V6x_04510</name>
</gene>
<dbReference type="Proteomes" id="UP000320421">
    <property type="component" value="Chromosome"/>
</dbReference>
<dbReference type="AlphaFoldDB" id="A0A517PH51"/>
<dbReference type="EMBL" id="CP036347">
    <property type="protein sequence ID" value="QDU00775.1"/>
    <property type="molecule type" value="Genomic_DNA"/>
</dbReference>
<proteinExistence type="predicted"/>
<keyword evidence="1" id="KW-0812">Transmembrane</keyword>
<evidence type="ECO:0000256" key="1">
    <source>
        <dbReference type="SAM" id="Phobius"/>
    </source>
</evidence>
<reference evidence="4 5" key="1">
    <citation type="submission" date="2019-02" db="EMBL/GenBank/DDBJ databases">
        <title>Deep-cultivation of Planctomycetes and their phenomic and genomic characterization uncovers novel biology.</title>
        <authorList>
            <person name="Wiegand S."/>
            <person name="Jogler M."/>
            <person name="Boedeker C."/>
            <person name="Pinto D."/>
            <person name="Vollmers J."/>
            <person name="Rivas-Marin E."/>
            <person name="Kohn T."/>
            <person name="Peeters S.H."/>
            <person name="Heuer A."/>
            <person name="Rast P."/>
            <person name="Oberbeckmann S."/>
            <person name="Bunk B."/>
            <person name="Jeske O."/>
            <person name="Meyerdierks A."/>
            <person name="Storesund J.E."/>
            <person name="Kallscheuer N."/>
            <person name="Luecker S."/>
            <person name="Lage O.M."/>
            <person name="Pohl T."/>
            <person name="Merkel B.J."/>
            <person name="Hornburger P."/>
            <person name="Mueller R.-W."/>
            <person name="Bruemmer F."/>
            <person name="Labrenz M."/>
            <person name="Spormann A.M."/>
            <person name="Op den Camp H."/>
            <person name="Overmann J."/>
            <person name="Amann R."/>
            <person name="Jetten M.S.M."/>
            <person name="Mascher T."/>
            <person name="Medema M.H."/>
            <person name="Devos D.P."/>
            <person name="Kaster A.-K."/>
            <person name="Ovreas L."/>
            <person name="Rohde M."/>
            <person name="Galperin M.Y."/>
            <person name="Jogler C."/>
        </authorList>
    </citation>
    <scope>NUCLEOTIDE SEQUENCE [LARGE SCALE GENOMIC DNA]</scope>
    <source>
        <strain evidence="2 4">HG66A1</strain>
        <strain evidence="3 5">V6</strain>
    </source>
</reference>
<feature type="transmembrane region" description="Helical" evidence="1">
    <location>
        <begin position="24"/>
        <end position="40"/>
    </location>
</feature>
<dbReference type="EMBL" id="CP036266">
    <property type="protein sequence ID" value="QDT18695.1"/>
    <property type="molecule type" value="Genomic_DNA"/>
</dbReference>
<accession>A0A517W6A3</accession>
<name>A0A517PH51_9PLAN</name>
<protein>
    <submittedName>
        <fullName evidence="2">Uncharacterized protein</fullName>
    </submittedName>
</protein>
<accession>A0A517PH51</accession>
<dbReference type="RefSeq" id="WP_187782005.1">
    <property type="nucleotide sequence ID" value="NZ_CP036266.1"/>
</dbReference>
<evidence type="ECO:0000313" key="4">
    <source>
        <dbReference type="Proteomes" id="UP000320421"/>
    </source>
</evidence>
<evidence type="ECO:0000313" key="2">
    <source>
        <dbReference type="EMBL" id="QDT18695.1"/>
    </source>
</evidence>
<organism evidence="2 4">
    <name type="scientific">Gimesia chilikensis</name>
    <dbReference type="NCBI Taxonomy" id="2605989"/>
    <lineage>
        <taxon>Bacteria</taxon>
        <taxon>Pseudomonadati</taxon>
        <taxon>Planctomycetota</taxon>
        <taxon>Planctomycetia</taxon>
        <taxon>Planctomycetales</taxon>
        <taxon>Planctomycetaceae</taxon>
        <taxon>Gimesia</taxon>
    </lineage>
</organism>
<keyword evidence="1" id="KW-0472">Membrane</keyword>
<dbReference type="Proteomes" id="UP000320722">
    <property type="component" value="Chromosome"/>
</dbReference>
<keyword evidence="1" id="KW-1133">Transmembrane helix</keyword>
<evidence type="ECO:0000313" key="3">
    <source>
        <dbReference type="EMBL" id="QDU00775.1"/>
    </source>
</evidence>
<evidence type="ECO:0000313" key="5">
    <source>
        <dbReference type="Proteomes" id="UP000320722"/>
    </source>
</evidence>
<sequence length="46" mass="5336">MELWIDGWLDYLLDAWRTATTAEYLKLMVGVILIGGFFSIRSSKVR</sequence>